<evidence type="ECO:0000313" key="1">
    <source>
        <dbReference type="EMBL" id="TDO41779.1"/>
    </source>
</evidence>
<organism evidence="1 2">
    <name type="scientific">Paractinoplanes brasiliensis</name>
    <dbReference type="NCBI Taxonomy" id="52695"/>
    <lineage>
        <taxon>Bacteria</taxon>
        <taxon>Bacillati</taxon>
        <taxon>Actinomycetota</taxon>
        <taxon>Actinomycetes</taxon>
        <taxon>Micromonosporales</taxon>
        <taxon>Micromonosporaceae</taxon>
        <taxon>Paractinoplanes</taxon>
    </lineage>
</organism>
<reference evidence="1 2" key="1">
    <citation type="submission" date="2019-03" db="EMBL/GenBank/DDBJ databases">
        <title>Sequencing the genomes of 1000 actinobacteria strains.</title>
        <authorList>
            <person name="Klenk H.-P."/>
        </authorList>
    </citation>
    <scope>NUCLEOTIDE SEQUENCE [LARGE SCALE GENOMIC DNA]</scope>
    <source>
        <strain evidence="1 2">DSM 43805</strain>
    </source>
</reference>
<dbReference type="OrthoDB" id="9913197at2"/>
<name>A0A4R6JYF9_9ACTN</name>
<comment type="caution">
    <text evidence="1">The sequence shown here is derived from an EMBL/GenBank/DDBJ whole genome shotgun (WGS) entry which is preliminary data.</text>
</comment>
<dbReference type="RefSeq" id="WP_133875758.1">
    <property type="nucleotide sequence ID" value="NZ_BOMD01000064.1"/>
</dbReference>
<dbReference type="Proteomes" id="UP000294901">
    <property type="component" value="Unassembled WGS sequence"/>
</dbReference>
<dbReference type="EMBL" id="SNWR01000001">
    <property type="protein sequence ID" value="TDO41779.1"/>
    <property type="molecule type" value="Genomic_DNA"/>
</dbReference>
<sequence length="88" mass="10050">MVYDDETGKLVHLGLPLPTMRELADAMAEPPSSEVTAAIIESARRRTRRLGRWKVHPYRLEAALRRSGVDVSVDQVAWVILTWLRVLR</sequence>
<accession>A0A4R6JYF9</accession>
<gene>
    <name evidence="1" type="ORF">C8E87_5522</name>
</gene>
<keyword evidence="2" id="KW-1185">Reference proteome</keyword>
<protein>
    <submittedName>
        <fullName evidence="1">Uncharacterized protein</fullName>
    </submittedName>
</protein>
<proteinExistence type="predicted"/>
<evidence type="ECO:0000313" key="2">
    <source>
        <dbReference type="Proteomes" id="UP000294901"/>
    </source>
</evidence>
<dbReference type="AlphaFoldDB" id="A0A4R6JYF9"/>